<keyword evidence="1" id="KW-1133">Transmembrane helix</keyword>
<keyword evidence="2" id="KW-0732">Signal</keyword>
<accession>A0ABV8X7S2</accession>
<dbReference type="EMBL" id="JBHSEC010000007">
    <property type="protein sequence ID" value="MFC4410150.1"/>
    <property type="molecule type" value="Genomic_DNA"/>
</dbReference>
<dbReference type="Proteomes" id="UP001595817">
    <property type="component" value="Unassembled WGS sequence"/>
</dbReference>
<organism evidence="3 4">
    <name type="scientific">Chungangia koreensis</name>
    <dbReference type="NCBI Taxonomy" id="752657"/>
    <lineage>
        <taxon>Bacteria</taxon>
        <taxon>Bacillati</taxon>
        <taxon>Bacillota</taxon>
        <taxon>Bacilli</taxon>
        <taxon>Lactobacillales</taxon>
        <taxon>Chungangia</taxon>
    </lineage>
</organism>
<evidence type="ECO:0000256" key="2">
    <source>
        <dbReference type="SAM" id="SignalP"/>
    </source>
</evidence>
<keyword evidence="4" id="KW-1185">Reference proteome</keyword>
<evidence type="ECO:0000313" key="4">
    <source>
        <dbReference type="Proteomes" id="UP001595817"/>
    </source>
</evidence>
<sequence>MKLTTSNNDTKIFTRMLAVLTVSFLFLSFGSTASASMEPAEIREINDQAPYHLIGTVTEDKLIQQLSVSKKSPSQLRMMTIELMELNRAPTNEPLRTIEATYTYSPPWVSRDGGKGMDIAVGDVIEVWLDEGEFGLEPAIGGDSVQHVFYVKERPIHIREPITSKALHVTESFLQNPHTVGNSVVITGLLILSALLAFLGRRKLKHN</sequence>
<gene>
    <name evidence="3" type="ORF">ACFOZY_06815</name>
</gene>
<evidence type="ECO:0008006" key="5">
    <source>
        <dbReference type="Google" id="ProtNLM"/>
    </source>
</evidence>
<name>A0ABV8X7S2_9LACT</name>
<keyword evidence="1" id="KW-0812">Transmembrane</keyword>
<keyword evidence="1" id="KW-0472">Membrane</keyword>
<proteinExistence type="predicted"/>
<evidence type="ECO:0000313" key="3">
    <source>
        <dbReference type="EMBL" id="MFC4410150.1"/>
    </source>
</evidence>
<evidence type="ECO:0000256" key="1">
    <source>
        <dbReference type="SAM" id="Phobius"/>
    </source>
</evidence>
<comment type="caution">
    <text evidence="3">The sequence shown here is derived from an EMBL/GenBank/DDBJ whole genome shotgun (WGS) entry which is preliminary data.</text>
</comment>
<protein>
    <recommendedName>
        <fullName evidence="5">LPXTG-motif cell wall anchor domain-containing protein</fullName>
    </recommendedName>
</protein>
<feature type="chain" id="PRO_5045495699" description="LPXTG-motif cell wall anchor domain-containing protein" evidence="2">
    <location>
        <begin position="36"/>
        <end position="207"/>
    </location>
</feature>
<dbReference type="RefSeq" id="WP_378153669.1">
    <property type="nucleotide sequence ID" value="NZ_JBHSEC010000007.1"/>
</dbReference>
<reference evidence="4" key="1">
    <citation type="journal article" date="2019" name="Int. J. Syst. Evol. Microbiol.">
        <title>The Global Catalogue of Microorganisms (GCM) 10K type strain sequencing project: providing services to taxonomists for standard genome sequencing and annotation.</title>
        <authorList>
            <consortium name="The Broad Institute Genomics Platform"/>
            <consortium name="The Broad Institute Genome Sequencing Center for Infectious Disease"/>
            <person name="Wu L."/>
            <person name="Ma J."/>
        </authorList>
    </citation>
    <scope>NUCLEOTIDE SEQUENCE [LARGE SCALE GENOMIC DNA]</scope>
    <source>
        <strain evidence="4">CCUG 59778</strain>
    </source>
</reference>
<feature type="transmembrane region" description="Helical" evidence="1">
    <location>
        <begin position="180"/>
        <end position="199"/>
    </location>
</feature>
<feature type="signal peptide" evidence="2">
    <location>
        <begin position="1"/>
        <end position="35"/>
    </location>
</feature>